<evidence type="ECO:0000259" key="7">
    <source>
        <dbReference type="Pfam" id="PF01967"/>
    </source>
</evidence>
<evidence type="ECO:0000256" key="1">
    <source>
        <dbReference type="ARBA" id="ARBA00001637"/>
    </source>
</evidence>
<evidence type="ECO:0000256" key="6">
    <source>
        <dbReference type="HAMAP-Rule" id="MF_01224"/>
    </source>
</evidence>
<protein>
    <recommendedName>
        <fullName evidence="3 6">Cyclic pyranopterin monophosphate synthase</fullName>
        <ecNumber evidence="3 6">4.6.1.17</ecNumber>
    </recommendedName>
    <alternativeName>
        <fullName evidence="6">Molybdenum cofactor biosynthesis protein C</fullName>
    </alternativeName>
</protein>
<dbReference type="GO" id="GO:0006777">
    <property type="term" value="P:Mo-molybdopterin cofactor biosynthetic process"/>
    <property type="evidence" value="ECO:0007669"/>
    <property type="project" value="UniProtKB-UniRule"/>
</dbReference>
<dbReference type="Pfam" id="PF01967">
    <property type="entry name" value="MoaC"/>
    <property type="match status" value="1"/>
</dbReference>
<dbReference type="GO" id="GO:0061799">
    <property type="term" value="F:cyclic pyranopterin monophosphate synthase activity"/>
    <property type="evidence" value="ECO:0007669"/>
    <property type="project" value="UniProtKB-UniRule"/>
</dbReference>
<dbReference type="SUPFAM" id="SSF55040">
    <property type="entry name" value="Molybdenum cofactor biosynthesis protein C, MoaC"/>
    <property type="match status" value="1"/>
</dbReference>
<dbReference type="InterPro" id="IPR052539">
    <property type="entry name" value="MGD_biosynthesis_adapter"/>
</dbReference>
<name>A0A9D1UPU6_9FIRM</name>
<dbReference type="InterPro" id="IPR047594">
    <property type="entry name" value="MoaC_bact/euk"/>
</dbReference>
<comment type="pathway">
    <text evidence="2 6">Cofactor biosynthesis; molybdopterin biosynthesis.</text>
</comment>
<dbReference type="InterPro" id="IPR023045">
    <property type="entry name" value="MoaC"/>
</dbReference>
<dbReference type="NCBIfam" id="TIGR00176">
    <property type="entry name" value="mobB"/>
    <property type="match status" value="1"/>
</dbReference>
<evidence type="ECO:0000259" key="8">
    <source>
        <dbReference type="Pfam" id="PF03205"/>
    </source>
</evidence>
<dbReference type="Proteomes" id="UP000824192">
    <property type="component" value="Unassembled WGS sequence"/>
</dbReference>
<dbReference type="CDD" id="cd01420">
    <property type="entry name" value="MoaC_PE"/>
    <property type="match status" value="1"/>
</dbReference>
<dbReference type="Gene3D" id="3.30.70.640">
    <property type="entry name" value="Molybdopterin cofactor biosynthesis C (MoaC) domain"/>
    <property type="match status" value="1"/>
</dbReference>
<reference evidence="9" key="1">
    <citation type="journal article" date="2021" name="PeerJ">
        <title>Extensive microbial diversity within the chicken gut microbiome revealed by metagenomics and culture.</title>
        <authorList>
            <person name="Gilroy R."/>
            <person name="Ravi A."/>
            <person name="Getino M."/>
            <person name="Pursley I."/>
            <person name="Horton D.L."/>
            <person name="Alikhan N.F."/>
            <person name="Baker D."/>
            <person name="Gharbi K."/>
            <person name="Hall N."/>
            <person name="Watson M."/>
            <person name="Adriaenssens E.M."/>
            <person name="Foster-Nyarko E."/>
            <person name="Jarju S."/>
            <person name="Secka A."/>
            <person name="Antonio M."/>
            <person name="Oren A."/>
            <person name="Chaudhuri R.R."/>
            <person name="La Ragione R."/>
            <person name="Hildebrand F."/>
            <person name="Pallen M.J."/>
        </authorList>
    </citation>
    <scope>NUCLEOTIDE SEQUENCE</scope>
    <source>
        <strain evidence="9">ChiGjej6B6-1540</strain>
    </source>
</reference>
<feature type="active site" evidence="6">
    <location>
        <position position="129"/>
    </location>
</feature>
<comment type="function">
    <text evidence="6">Catalyzes the conversion of (8S)-3',8-cyclo-7,8-dihydroguanosine 5'-triphosphate to cyclic pyranopterin monophosphate (cPMP).</text>
</comment>
<feature type="binding site" evidence="6">
    <location>
        <begin position="76"/>
        <end position="78"/>
    </location>
    <ligand>
        <name>substrate</name>
    </ligand>
</feature>
<accession>A0A9D1UPU6</accession>
<evidence type="ECO:0000313" key="10">
    <source>
        <dbReference type="Proteomes" id="UP000824192"/>
    </source>
</evidence>
<dbReference type="SUPFAM" id="SSF52540">
    <property type="entry name" value="P-loop containing nucleoside triphosphate hydrolases"/>
    <property type="match status" value="1"/>
</dbReference>
<dbReference type="NCBIfam" id="TIGR00581">
    <property type="entry name" value="moaC"/>
    <property type="match status" value="1"/>
</dbReference>
<evidence type="ECO:0000256" key="5">
    <source>
        <dbReference type="ARBA" id="ARBA00023239"/>
    </source>
</evidence>
<dbReference type="Gene3D" id="3.40.50.300">
    <property type="entry name" value="P-loop containing nucleotide triphosphate hydrolases"/>
    <property type="match status" value="1"/>
</dbReference>
<evidence type="ECO:0000256" key="2">
    <source>
        <dbReference type="ARBA" id="ARBA00005046"/>
    </source>
</evidence>
<dbReference type="PANTHER" id="PTHR40072:SF1">
    <property type="entry name" value="MOLYBDOPTERIN-GUANINE DINUCLEOTIDE BIOSYNTHESIS ADAPTER PROTEIN"/>
    <property type="match status" value="1"/>
</dbReference>
<dbReference type="GO" id="GO:0005525">
    <property type="term" value="F:GTP binding"/>
    <property type="evidence" value="ECO:0007669"/>
    <property type="project" value="InterPro"/>
</dbReference>
<comment type="subunit">
    <text evidence="6">Homohexamer; trimer of dimers.</text>
</comment>
<dbReference type="EC" id="4.6.1.17" evidence="3 6"/>
<gene>
    <name evidence="6 9" type="primary">moaC</name>
    <name evidence="9" type="ORF">H9868_07400</name>
</gene>
<comment type="similarity">
    <text evidence="6">Belongs to the MoaC family.</text>
</comment>
<comment type="caution">
    <text evidence="9">The sequence shown here is derived from an EMBL/GenBank/DDBJ whole genome shotgun (WGS) entry which is preliminary data.</text>
</comment>
<dbReference type="NCBIfam" id="NF006870">
    <property type="entry name" value="PRK09364.1"/>
    <property type="match status" value="1"/>
</dbReference>
<dbReference type="InterPro" id="IPR004435">
    <property type="entry name" value="MobB_dom"/>
</dbReference>
<sequence length="325" mass="34819">MEPKFNHFDEQGNAIMVDVSAKSPTRRLAVAEGKIRVSPAVLKAVTEHTAAKGDVLGVARVAGIMATKRTSDLIPLCHPLPLAHAAVEFTVLPDECAILAQCTARLDARTGVEMEALTGVSVALLTIYDMCKAVDKSMVIEDIHLTYKEGGKSGVFRNDRRRPAVVAVSGVKNSGKTTLIEAMLPHLTAAGLKVATVKHDGHTFLADPEGTDTGRHMAAGAWGTAIFDGEKYKVVRRGKVDENDLIDRFPDADLILLEGFKHSHWPKLEVVRRGNSDAPVCDPSTLLALVTDLPLSLPNVPTLPLGDGKAAARLILGQLLEEVPL</sequence>
<keyword evidence="5 6" id="KW-0456">Lyase</keyword>
<proteinExistence type="inferred from homology"/>
<dbReference type="PANTHER" id="PTHR40072">
    <property type="entry name" value="MOLYBDOPTERIN-GUANINE DINUCLEOTIDE BIOSYNTHESIS ADAPTER PROTEIN-RELATED"/>
    <property type="match status" value="1"/>
</dbReference>
<dbReference type="InterPro" id="IPR002820">
    <property type="entry name" value="Mopterin_CF_biosynth-C_dom"/>
</dbReference>
<evidence type="ECO:0000313" key="9">
    <source>
        <dbReference type="EMBL" id="HIW94350.1"/>
    </source>
</evidence>
<organism evidence="9 10">
    <name type="scientific">Candidatus Flavonifractor merdipullorum</name>
    <dbReference type="NCBI Taxonomy" id="2838590"/>
    <lineage>
        <taxon>Bacteria</taxon>
        <taxon>Bacillati</taxon>
        <taxon>Bacillota</taxon>
        <taxon>Clostridia</taxon>
        <taxon>Eubacteriales</taxon>
        <taxon>Oscillospiraceae</taxon>
        <taxon>Flavonifractor</taxon>
    </lineage>
</organism>
<dbReference type="CDD" id="cd03116">
    <property type="entry name" value="MobB"/>
    <property type="match status" value="1"/>
</dbReference>
<comment type="catalytic activity">
    <reaction evidence="1 6">
        <text>(8S)-3',8-cyclo-7,8-dihydroguanosine 5'-triphosphate = cyclic pyranopterin phosphate + diphosphate</text>
        <dbReference type="Rhea" id="RHEA:49580"/>
        <dbReference type="ChEBI" id="CHEBI:33019"/>
        <dbReference type="ChEBI" id="CHEBI:59648"/>
        <dbReference type="ChEBI" id="CHEBI:131766"/>
        <dbReference type="EC" id="4.6.1.17"/>
    </reaction>
</comment>
<keyword evidence="4 6" id="KW-0501">Molybdenum cofactor biosynthesis</keyword>
<dbReference type="EMBL" id="DXGA01000157">
    <property type="protein sequence ID" value="HIW94350.1"/>
    <property type="molecule type" value="Genomic_DNA"/>
</dbReference>
<feature type="binding site" evidence="6">
    <location>
        <begin position="114"/>
        <end position="115"/>
    </location>
    <ligand>
        <name>substrate</name>
    </ligand>
</feature>
<reference evidence="9" key="2">
    <citation type="submission" date="2021-04" db="EMBL/GenBank/DDBJ databases">
        <authorList>
            <person name="Gilroy R."/>
        </authorList>
    </citation>
    <scope>NUCLEOTIDE SEQUENCE</scope>
    <source>
        <strain evidence="9">ChiGjej6B6-1540</strain>
    </source>
</reference>
<dbReference type="HAMAP" id="MF_01224_B">
    <property type="entry name" value="MoaC_B"/>
    <property type="match status" value="1"/>
</dbReference>
<feature type="domain" description="Molybdopterin cofactor biosynthesis C (MoaC)" evidence="7">
    <location>
        <begin position="16"/>
        <end position="151"/>
    </location>
</feature>
<dbReference type="Pfam" id="PF03205">
    <property type="entry name" value="MobB"/>
    <property type="match status" value="1"/>
</dbReference>
<dbReference type="InterPro" id="IPR027417">
    <property type="entry name" value="P-loop_NTPase"/>
</dbReference>
<evidence type="ECO:0000256" key="3">
    <source>
        <dbReference type="ARBA" id="ARBA00012575"/>
    </source>
</evidence>
<dbReference type="InterPro" id="IPR036522">
    <property type="entry name" value="MoaC_sf"/>
</dbReference>
<evidence type="ECO:0000256" key="4">
    <source>
        <dbReference type="ARBA" id="ARBA00023150"/>
    </source>
</evidence>
<dbReference type="AlphaFoldDB" id="A0A9D1UPU6"/>
<feature type="domain" description="Molybdopterin-guanine dinucleotide biosynthesis protein B (MobB)" evidence="8">
    <location>
        <begin position="165"/>
        <end position="292"/>
    </location>
</feature>